<evidence type="ECO:0000256" key="8">
    <source>
        <dbReference type="ARBA" id="ARBA00023033"/>
    </source>
</evidence>
<evidence type="ECO:0008006" key="14">
    <source>
        <dbReference type="Google" id="ProtNLM"/>
    </source>
</evidence>
<dbReference type="PANTHER" id="PTHR46300">
    <property type="entry name" value="P450, PUTATIVE (EUROFUNG)-RELATED-RELATED"/>
    <property type="match status" value="1"/>
</dbReference>
<dbReference type="SUPFAM" id="SSF48264">
    <property type="entry name" value="Cytochrome P450"/>
    <property type="match status" value="1"/>
</dbReference>
<evidence type="ECO:0000313" key="12">
    <source>
        <dbReference type="EMBL" id="KAF4619933.1"/>
    </source>
</evidence>
<evidence type="ECO:0000256" key="4">
    <source>
        <dbReference type="ARBA" id="ARBA00022617"/>
    </source>
</evidence>
<keyword evidence="11" id="KW-0472">Membrane</keyword>
<sequence>MAPYQALIDACVALVLLTSAVFIYTTSREQSRALYPPGPRRFPLLGNLLDLPTSFEWVTYARWCKELGSDIIYLHALGNDVVVLDSLEAIEDLLDKRSSTYSSRPRFPMTVEMMGCDWTFALLPYGTAWRDRRRMFAQYFHPSNTEAYQENHTTYVRSILPGLHDRPEDFANVIRYAAAGSAISLAYGLPIKKVNDPIIDLAEQTIAKINASVLPTNFFVNLVPALKYLPEFMPGSGFKAKAKEWRQLSETLNTRPFEEKKGTVAQSFTSSSLDELSRTGRGNPKDRKVIMDVAASIFVGAADTTVAIVSTFIATMLCFPQAQRKAQQELDRVLGGRLPEFSDEPDLPYIAALVKEVIRLAPITPVAAPHTATEDDVYRGYYIPKGTIVIPNSWSLLHDEVHYPEPEAFKPERFLKDGRLNPEIRDPNSIIFGYGRRVCPGSHIGLSFFWMAVATILSTFKISEEVDENGSRVKPDIKWHTGVICEPAPFKCTFNIRSRKAEKLVESIQFEEGE</sequence>
<organism evidence="12 13">
    <name type="scientific">Agrocybe pediades</name>
    <dbReference type="NCBI Taxonomy" id="84607"/>
    <lineage>
        <taxon>Eukaryota</taxon>
        <taxon>Fungi</taxon>
        <taxon>Dikarya</taxon>
        <taxon>Basidiomycota</taxon>
        <taxon>Agaricomycotina</taxon>
        <taxon>Agaricomycetes</taxon>
        <taxon>Agaricomycetidae</taxon>
        <taxon>Agaricales</taxon>
        <taxon>Agaricineae</taxon>
        <taxon>Strophariaceae</taxon>
        <taxon>Agrocybe</taxon>
    </lineage>
</organism>
<evidence type="ECO:0000313" key="13">
    <source>
        <dbReference type="Proteomes" id="UP000521872"/>
    </source>
</evidence>
<name>A0A8H4VRN9_9AGAR</name>
<dbReference type="PANTHER" id="PTHR46300:SF7">
    <property type="entry name" value="P450, PUTATIVE (EUROFUNG)-RELATED"/>
    <property type="match status" value="1"/>
</dbReference>
<protein>
    <recommendedName>
        <fullName evidence="14">Cytochrome P450</fullName>
    </recommendedName>
</protein>
<dbReference type="InterPro" id="IPR001128">
    <property type="entry name" value="Cyt_P450"/>
</dbReference>
<dbReference type="GO" id="GO:0020037">
    <property type="term" value="F:heme binding"/>
    <property type="evidence" value="ECO:0007669"/>
    <property type="project" value="InterPro"/>
</dbReference>
<keyword evidence="11" id="KW-1133">Transmembrane helix</keyword>
<keyword evidence="7 9" id="KW-0408">Iron</keyword>
<dbReference type="GO" id="GO:0004497">
    <property type="term" value="F:monooxygenase activity"/>
    <property type="evidence" value="ECO:0007669"/>
    <property type="project" value="UniProtKB-KW"/>
</dbReference>
<dbReference type="Proteomes" id="UP000521872">
    <property type="component" value="Unassembled WGS sequence"/>
</dbReference>
<dbReference type="InterPro" id="IPR002401">
    <property type="entry name" value="Cyt_P450_E_grp-I"/>
</dbReference>
<feature type="binding site" description="axial binding residue" evidence="9">
    <location>
        <position position="439"/>
    </location>
    <ligand>
        <name>heme</name>
        <dbReference type="ChEBI" id="CHEBI:30413"/>
    </ligand>
    <ligandPart>
        <name>Fe</name>
        <dbReference type="ChEBI" id="CHEBI:18248"/>
    </ligandPart>
</feature>
<feature type="transmembrane region" description="Helical" evidence="11">
    <location>
        <begin position="293"/>
        <end position="317"/>
    </location>
</feature>
<gene>
    <name evidence="12" type="ORF">D9613_004660</name>
</gene>
<dbReference type="InterPro" id="IPR036396">
    <property type="entry name" value="Cyt_P450_sf"/>
</dbReference>
<evidence type="ECO:0000256" key="6">
    <source>
        <dbReference type="ARBA" id="ARBA00023002"/>
    </source>
</evidence>
<dbReference type="PRINTS" id="PR00463">
    <property type="entry name" value="EP450I"/>
</dbReference>
<dbReference type="AlphaFoldDB" id="A0A8H4VRN9"/>
<accession>A0A8H4VRN9</accession>
<reference evidence="12 13" key="1">
    <citation type="submission" date="2019-12" db="EMBL/GenBank/DDBJ databases">
        <authorList>
            <person name="Floudas D."/>
            <person name="Bentzer J."/>
            <person name="Ahren D."/>
            <person name="Johansson T."/>
            <person name="Persson P."/>
            <person name="Tunlid A."/>
        </authorList>
    </citation>
    <scope>NUCLEOTIDE SEQUENCE [LARGE SCALE GENOMIC DNA]</scope>
    <source>
        <strain evidence="12 13">CBS 102.39</strain>
    </source>
</reference>
<proteinExistence type="inferred from homology"/>
<dbReference type="GO" id="GO:0005506">
    <property type="term" value="F:iron ion binding"/>
    <property type="evidence" value="ECO:0007669"/>
    <property type="project" value="InterPro"/>
</dbReference>
<evidence type="ECO:0000256" key="3">
    <source>
        <dbReference type="ARBA" id="ARBA00010617"/>
    </source>
</evidence>
<keyword evidence="5 9" id="KW-0479">Metal-binding</keyword>
<evidence type="ECO:0000256" key="2">
    <source>
        <dbReference type="ARBA" id="ARBA00005179"/>
    </source>
</evidence>
<dbReference type="InterPro" id="IPR017972">
    <property type="entry name" value="Cyt_P450_CS"/>
</dbReference>
<dbReference type="InterPro" id="IPR050364">
    <property type="entry name" value="Cytochrome_P450_fung"/>
</dbReference>
<comment type="similarity">
    <text evidence="3 10">Belongs to the cytochrome P450 family.</text>
</comment>
<keyword evidence="13" id="KW-1185">Reference proteome</keyword>
<dbReference type="PROSITE" id="PS00086">
    <property type="entry name" value="CYTOCHROME_P450"/>
    <property type="match status" value="1"/>
</dbReference>
<evidence type="ECO:0000256" key="11">
    <source>
        <dbReference type="SAM" id="Phobius"/>
    </source>
</evidence>
<comment type="pathway">
    <text evidence="2">Secondary metabolite biosynthesis.</text>
</comment>
<evidence type="ECO:0000256" key="7">
    <source>
        <dbReference type="ARBA" id="ARBA00023004"/>
    </source>
</evidence>
<evidence type="ECO:0000256" key="5">
    <source>
        <dbReference type="ARBA" id="ARBA00022723"/>
    </source>
</evidence>
<keyword evidence="11" id="KW-0812">Transmembrane</keyword>
<dbReference type="EMBL" id="JAACJL010000016">
    <property type="protein sequence ID" value="KAF4619933.1"/>
    <property type="molecule type" value="Genomic_DNA"/>
</dbReference>
<keyword evidence="4 9" id="KW-0349">Heme</keyword>
<evidence type="ECO:0000256" key="10">
    <source>
        <dbReference type="RuleBase" id="RU000461"/>
    </source>
</evidence>
<dbReference type="Gene3D" id="1.10.630.10">
    <property type="entry name" value="Cytochrome P450"/>
    <property type="match status" value="1"/>
</dbReference>
<dbReference type="GO" id="GO:0016705">
    <property type="term" value="F:oxidoreductase activity, acting on paired donors, with incorporation or reduction of molecular oxygen"/>
    <property type="evidence" value="ECO:0007669"/>
    <property type="project" value="InterPro"/>
</dbReference>
<dbReference type="CDD" id="cd11065">
    <property type="entry name" value="CYP64-like"/>
    <property type="match status" value="1"/>
</dbReference>
<comment type="cofactor">
    <cofactor evidence="1 9">
        <name>heme</name>
        <dbReference type="ChEBI" id="CHEBI:30413"/>
    </cofactor>
</comment>
<evidence type="ECO:0000256" key="9">
    <source>
        <dbReference type="PIRSR" id="PIRSR602401-1"/>
    </source>
</evidence>
<keyword evidence="6 10" id="KW-0560">Oxidoreductase</keyword>
<evidence type="ECO:0000256" key="1">
    <source>
        <dbReference type="ARBA" id="ARBA00001971"/>
    </source>
</evidence>
<feature type="transmembrane region" description="Helical" evidence="11">
    <location>
        <begin position="6"/>
        <end position="25"/>
    </location>
</feature>
<keyword evidence="8 10" id="KW-0503">Monooxygenase</keyword>
<comment type="caution">
    <text evidence="12">The sequence shown here is derived from an EMBL/GenBank/DDBJ whole genome shotgun (WGS) entry which is preliminary data.</text>
</comment>
<dbReference type="Pfam" id="PF00067">
    <property type="entry name" value="p450"/>
    <property type="match status" value="1"/>
</dbReference>